<proteinExistence type="inferred from homology"/>
<gene>
    <name evidence="5" type="ORF">KK062_20495</name>
</gene>
<dbReference type="CDD" id="cd06502">
    <property type="entry name" value="TA_like"/>
    <property type="match status" value="1"/>
</dbReference>
<comment type="caution">
    <text evidence="5">The sequence shown here is derived from an EMBL/GenBank/DDBJ whole genome shotgun (WGS) entry which is preliminary data.</text>
</comment>
<evidence type="ECO:0000256" key="2">
    <source>
        <dbReference type="ARBA" id="ARBA00006966"/>
    </source>
</evidence>
<name>A0AAP2E2X9_9BACT</name>
<dbReference type="AlphaFoldDB" id="A0AAP2E2X9"/>
<accession>A0AAP2E2X9</accession>
<sequence length="347" mass="38441">MKRTFASDNYSGVHPDIFAALQRANQGHTPSYGADEYTARATALFREHFTPDTEVFFAYNGTGANVIGLSAITRSFEAIICSDLAHINVDESTAPEKFLGCKLVTIPTEDGKIYPQDVAHRIQRVGDQHHPQARVISISQSTEYGTVYSVEEIKALAAVARQYDLYLHMDGSRLANAAVSLGKSFREFTVDAGVDVLSFGGTKNGLMFGEAVLFFHPGLAKHFPYIRKQSMQLHSKMRFIGAQFEALLSGDLWKQSAGHANAMARLLEQELRSIPGVTITRPVQANGIFATLPPAIIPALQEEIYFYVWNEKTSEIRLMCSFDTEEEDVRHFSASVRRLIGATASRI</sequence>
<dbReference type="Proteomes" id="UP001319080">
    <property type="component" value="Unassembled WGS sequence"/>
</dbReference>
<dbReference type="PANTHER" id="PTHR48097:SF5">
    <property type="entry name" value="LOW SPECIFICITY L-THREONINE ALDOLASE"/>
    <property type="match status" value="1"/>
</dbReference>
<evidence type="ECO:0000313" key="5">
    <source>
        <dbReference type="EMBL" id="MBT1710632.1"/>
    </source>
</evidence>
<dbReference type="InterPro" id="IPR015421">
    <property type="entry name" value="PyrdxlP-dep_Trfase_major"/>
</dbReference>
<dbReference type="EMBL" id="JAHESE010000024">
    <property type="protein sequence ID" value="MBT1710632.1"/>
    <property type="molecule type" value="Genomic_DNA"/>
</dbReference>
<dbReference type="GO" id="GO:0006520">
    <property type="term" value="P:amino acid metabolic process"/>
    <property type="evidence" value="ECO:0007669"/>
    <property type="project" value="InterPro"/>
</dbReference>
<reference evidence="5 6" key="1">
    <citation type="submission" date="2021-05" db="EMBL/GenBank/DDBJ databases">
        <title>A Polyphasic approach of four new species of the genus Ohtaekwangia: Ohtaekwangia histidinii sp. nov., Ohtaekwangia cretensis sp. nov., Ohtaekwangia indiensis sp. nov., Ohtaekwangia reichenbachii sp. nov. from diverse environment.</title>
        <authorList>
            <person name="Octaviana S."/>
        </authorList>
    </citation>
    <scope>NUCLEOTIDE SEQUENCE [LARGE SCALE GENOMIC DNA]</scope>
    <source>
        <strain evidence="5 6">PWU5</strain>
    </source>
</reference>
<dbReference type="InterPro" id="IPR015424">
    <property type="entry name" value="PyrdxlP-dep_Trfase"/>
</dbReference>
<dbReference type="InterPro" id="IPR015422">
    <property type="entry name" value="PyrdxlP-dep_Trfase_small"/>
</dbReference>
<protein>
    <submittedName>
        <fullName evidence="5">Low specificity L-threonine aldolase</fullName>
    </submittedName>
</protein>
<dbReference type="InterPro" id="IPR001597">
    <property type="entry name" value="ArAA_b-elim_lyase/Thr_aldolase"/>
</dbReference>
<evidence type="ECO:0000313" key="6">
    <source>
        <dbReference type="Proteomes" id="UP001319080"/>
    </source>
</evidence>
<evidence type="ECO:0000256" key="3">
    <source>
        <dbReference type="ARBA" id="ARBA00022898"/>
    </source>
</evidence>
<dbReference type="PANTHER" id="PTHR48097">
    <property type="entry name" value="L-THREONINE ALDOLASE-RELATED"/>
    <property type="match status" value="1"/>
</dbReference>
<dbReference type="RefSeq" id="WP_254086207.1">
    <property type="nucleotide sequence ID" value="NZ_JAHESE010000024.1"/>
</dbReference>
<evidence type="ECO:0000256" key="1">
    <source>
        <dbReference type="ARBA" id="ARBA00001933"/>
    </source>
</evidence>
<dbReference type="SUPFAM" id="SSF53383">
    <property type="entry name" value="PLP-dependent transferases"/>
    <property type="match status" value="1"/>
</dbReference>
<evidence type="ECO:0000259" key="4">
    <source>
        <dbReference type="Pfam" id="PF01212"/>
    </source>
</evidence>
<comment type="cofactor">
    <cofactor evidence="1">
        <name>pyridoxal 5'-phosphate</name>
        <dbReference type="ChEBI" id="CHEBI:597326"/>
    </cofactor>
</comment>
<dbReference type="Gene3D" id="3.40.640.10">
    <property type="entry name" value="Type I PLP-dependent aspartate aminotransferase-like (Major domain)"/>
    <property type="match status" value="1"/>
</dbReference>
<feature type="domain" description="Aromatic amino acid beta-eliminating lyase/threonine aldolase" evidence="4">
    <location>
        <begin position="5"/>
        <end position="289"/>
    </location>
</feature>
<dbReference type="Pfam" id="PF01212">
    <property type="entry name" value="Beta_elim_lyase"/>
    <property type="match status" value="1"/>
</dbReference>
<comment type="similarity">
    <text evidence="2">Belongs to the threonine aldolase family.</text>
</comment>
<organism evidence="5 6">
    <name type="scientific">Dawidia cretensis</name>
    <dbReference type="NCBI Taxonomy" id="2782350"/>
    <lineage>
        <taxon>Bacteria</taxon>
        <taxon>Pseudomonadati</taxon>
        <taxon>Bacteroidota</taxon>
        <taxon>Cytophagia</taxon>
        <taxon>Cytophagales</taxon>
        <taxon>Chryseotaleaceae</taxon>
        <taxon>Dawidia</taxon>
    </lineage>
</organism>
<dbReference type="Gene3D" id="3.90.1150.10">
    <property type="entry name" value="Aspartate Aminotransferase, domain 1"/>
    <property type="match status" value="1"/>
</dbReference>
<keyword evidence="3" id="KW-0663">Pyridoxal phosphate</keyword>
<dbReference type="GO" id="GO:0016829">
    <property type="term" value="F:lyase activity"/>
    <property type="evidence" value="ECO:0007669"/>
    <property type="project" value="InterPro"/>
</dbReference>
<keyword evidence="6" id="KW-1185">Reference proteome</keyword>